<feature type="compositionally biased region" description="Basic and acidic residues" evidence="7">
    <location>
        <begin position="150"/>
        <end position="163"/>
    </location>
</feature>
<feature type="compositionally biased region" description="Basic residues" evidence="7">
    <location>
        <begin position="214"/>
        <end position="227"/>
    </location>
</feature>
<feature type="region of interest" description="Disordered" evidence="7">
    <location>
        <begin position="80"/>
        <end position="258"/>
    </location>
</feature>
<gene>
    <name evidence="11" type="ORF">Agabi119p4_3103</name>
</gene>
<feature type="compositionally biased region" description="Low complexity" evidence="7">
    <location>
        <begin position="228"/>
        <end position="258"/>
    </location>
</feature>
<dbReference type="Pfam" id="PF12949">
    <property type="entry name" value="HeH"/>
    <property type="match status" value="1"/>
</dbReference>
<evidence type="ECO:0008006" key="13">
    <source>
        <dbReference type="Google" id="ProtNLM"/>
    </source>
</evidence>
<dbReference type="GO" id="GO:0003682">
    <property type="term" value="F:chromatin binding"/>
    <property type="evidence" value="ECO:0007669"/>
    <property type="project" value="InterPro"/>
</dbReference>
<keyword evidence="5 8" id="KW-0472">Membrane</keyword>
<name>A0A8H7F6M4_AGABI</name>
<dbReference type="PANTHER" id="PTHR47808:SF2">
    <property type="entry name" value="LEM DOMAIN-CONTAINING PROTEIN 2"/>
    <property type="match status" value="1"/>
</dbReference>
<comment type="subcellular location">
    <subcellularLocation>
        <location evidence="1">Nucleus inner membrane</location>
    </subcellularLocation>
</comment>
<evidence type="ECO:0000259" key="9">
    <source>
        <dbReference type="Pfam" id="PF09402"/>
    </source>
</evidence>
<keyword evidence="6" id="KW-0539">Nucleus</keyword>
<dbReference type="Proteomes" id="UP000629468">
    <property type="component" value="Unassembled WGS sequence"/>
</dbReference>
<evidence type="ECO:0000256" key="1">
    <source>
        <dbReference type="ARBA" id="ARBA00004540"/>
    </source>
</evidence>
<keyword evidence="2" id="KW-0597">Phosphoprotein</keyword>
<protein>
    <recommendedName>
        <fullName evidence="13">Man1/Src1 C-terminal domain-containing protein</fullName>
    </recommendedName>
</protein>
<reference evidence="11 12" key="1">
    <citation type="journal article" name="Sci. Rep.">
        <title>Telomere-to-telomere assembled and centromere annotated genomes of the two main subspecies of the button mushroom Agaricus bisporus reveal especially polymorphic chromosome ends.</title>
        <authorList>
            <person name="Sonnenberg A.S.M."/>
            <person name="Sedaghat-Telgerd N."/>
            <person name="Lavrijssen B."/>
            <person name="Ohm R.A."/>
            <person name="Hendrickx P.M."/>
            <person name="Scholtmeijer K."/>
            <person name="Baars J.J.P."/>
            <person name="van Peer A."/>
        </authorList>
    </citation>
    <scope>NUCLEOTIDE SEQUENCE [LARGE SCALE GENOMIC DNA]</scope>
    <source>
        <strain evidence="11 12">H119_p4</strain>
    </source>
</reference>
<accession>A0A8H7F6M4</accession>
<evidence type="ECO:0000256" key="7">
    <source>
        <dbReference type="SAM" id="MobiDB-lite"/>
    </source>
</evidence>
<dbReference type="GO" id="GO:0034399">
    <property type="term" value="C:nuclear periphery"/>
    <property type="evidence" value="ECO:0007669"/>
    <property type="project" value="TreeGrafter"/>
</dbReference>
<evidence type="ECO:0000259" key="10">
    <source>
        <dbReference type="Pfam" id="PF12949"/>
    </source>
</evidence>
<dbReference type="Pfam" id="PF09402">
    <property type="entry name" value="MSC"/>
    <property type="match status" value="1"/>
</dbReference>
<dbReference type="EMBL" id="JABXXO010000004">
    <property type="protein sequence ID" value="KAF7778758.1"/>
    <property type="molecule type" value="Genomic_DNA"/>
</dbReference>
<dbReference type="Gene3D" id="1.10.10.1180">
    <property type="entry name" value="MAN1, winged-helix domain"/>
    <property type="match status" value="1"/>
</dbReference>
<dbReference type="InterPro" id="IPR041885">
    <property type="entry name" value="MAN1_winged_helix_dom"/>
</dbReference>
<sequence>MSSRLSSAQIIALGEYLNPDFDPTSLTVSQLLGVLGYHNVTYPTPYSKSKLVQLFQQEIKAKATVLNKERLKKTNSIASDEGITDGLTGKPIGKAPVRRSSRRLSKAPVVTTDEETSPVRIEQGKRRRSSAQPTLGGTASRRKKAVGADIIHESGSEAEERPVKKVGRTRKAADASTQARRVSHADDSGWEDNNIFQSGAEDSSPVRPSPVRVKIPRRTAGGRKSRKSFSAPPQSSPTSSPTGPKTTSRSPLSPFSPLLAEFKPDLPFAHRDLHFPSPPPALRSPRASEYVNQEVASDVQEEEEPNAECDNDNNRPVEEEEDEVQDSREEIAVSNRVLKSMEVAKRFPTPSAPPGKPSWLLRLTFVTLFSIVAYYVRDYKKQSATIGYCDTGSNTSHVVQELKVYHELARECNLENRTTLYSPADQQDSTPCPLPPLLPVSKPESCTLCPDHAFCSQFSVTCEPGYLLHPHPLLFFLSTPPQSSNLSFAAASSPSEYIWGALHDCLNGLPGLGSVALPPRCLEDPKRKVHIGALGRAIEITLGRERGRRLCTGVHQHVKESDGGEAREWGVELTKLEEVMRKKTPVNRLPVFEDIFNEAIQELIQWGGITIGEDSEGHRYLAHKTPELTWSCAVMVKARDVWAEWKPTVFAVLLIIVVVAFAWQRMARKKTESKRVSELVQIALDTLRNQEIAHHTDPVTAAHPYLSSLQLRDLILQDEHSIPVRRRLWDQVEQVVEGNANVRTNMEEVAGGDELRVWRWVGSNRGRRVDGDADDSLLCASPRTPVEQS</sequence>
<evidence type="ECO:0000313" key="12">
    <source>
        <dbReference type="Proteomes" id="UP000629468"/>
    </source>
</evidence>
<evidence type="ECO:0000256" key="8">
    <source>
        <dbReference type="SAM" id="Phobius"/>
    </source>
</evidence>
<evidence type="ECO:0000256" key="3">
    <source>
        <dbReference type="ARBA" id="ARBA00022692"/>
    </source>
</evidence>
<dbReference type="InterPro" id="IPR018996">
    <property type="entry name" value="Man1/Src1-like_C"/>
</dbReference>
<dbReference type="GO" id="GO:0071763">
    <property type="term" value="P:nuclear membrane organization"/>
    <property type="evidence" value="ECO:0007669"/>
    <property type="project" value="TreeGrafter"/>
</dbReference>
<evidence type="ECO:0000256" key="6">
    <source>
        <dbReference type="ARBA" id="ARBA00023242"/>
    </source>
</evidence>
<evidence type="ECO:0000256" key="5">
    <source>
        <dbReference type="ARBA" id="ARBA00023136"/>
    </source>
</evidence>
<organism evidence="11 12">
    <name type="scientific">Agaricus bisporus var. burnettii</name>
    <dbReference type="NCBI Taxonomy" id="192524"/>
    <lineage>
        <taxon>Eukaryota</taxon>
        <taxon>Fungi</taxon>
        <taxon>Dikarya</taxon>
        <taxon>Basidiomycota</taxon>
        <taxon>Agaricomycotina</taxon>
        <taxon>Agaricomycetes</taxon>
        <taxon>Agaricomycetidae</taxon>
        <taxon>Agaricales</taxon>
        <taxon>Agaricineae</taxon>
        <taxon>Agaricaceae</taxon>
        <taxon>Agaricus</taxon>
    </lineage>
</organism>
<dbReference type="PANTHER" id="PTHR47808">
    <property type="entry name" value="INNER NUCLEAR MEMBRANE PROTEIN HEH2-RELATED"/>
    <property type="match status" value="1"/>
</dbReference>
<feature type="domain" description="Man1/Src1-like C-terminal" evidence="9">
    <location>
        <begin position="369"/>
        <end position="763"/>
    </location>
</feature>
<evidence type="ECO:0000256" key="4">
    <source>
        <dbReference type="ARBA" id="ARBA00022989"/>
    </source>
</evidence>
<dbReference type="InterPro" id="IPR025856">
    <property type="entry name" value="HeH/LEM_domain"/>
</dbReference>
<keyword evidence="3 8" id="KW-0812">Transmembrane</keyword>
<evidence type="ECO:0000256" key="2">
    <source>
        <dbReference type="ARBA" id="ARBA00022553"/>
    </source>
</evidence>
<feature type="region of interest" description="Disordered" evidence="7">
    <location>
        <begin position="270"/>
        <end position="328"/>
    </location>
</feature>
<feature type="compositionally biased region" description="Acidic residues" evidence="7">
    <location>
        <begin position="299"/>
        <end position="311"/>
    </location>
</feature>
<feature type="transmembrane region" description="Helical" evidence="8">
    <location>
        <begin position="645"/>
        <end position="663"/>
    </location>
</feature>
<comment type="caution">
    <text evidence="11">The sequence shown here is derived from an EMBL/GenBank/DDBJ whole genome shotgun (WGS) entry which is preliminary data.</text>
</comment>
<proteinExistence type="predicted"/>
<dbReference type="InterPro" id="IPR044780">
    <property type="entry name" value="Heh2/Src1"/>
</dbReference>
<evidence type="ECO:0000313" key="11">
    <source>
        <dbReference type="EMBL" id="KAF7778758.1"/>
    </source>
</evidence>
<dbReference type="AlphaFoldDB" id="A0A8H7F6M4"/>
<keyword evidence="4 8" id="KW-1133">Transmembrane helix</keyword>
<dbReference type="CDD" id="cd12935">
    <property type="entry name" value="LEM_like"/>
    <property type="match status" value="1"/>
</dbReference>
<feature type="compositionally biased region" description="Basic residues" evidence="7">
    <location>
        <begin position="96"/>
        <end position="105"/>
    </location>
</feature>
<feature type="domain" description="HeH/LEM" evidence="10">
    <location>
        <begin position="23"/>
        <end position="57"/>
    </location>
</feature>
<dbReference type="GO" id="GO:0005783">
    <property type="term" value="C:endoplasmic reticulum"/>
    <property type="evidence" value="ECO:0007669"/>
    <property type="project" value="TreeGrafter"/>
</dbReference>
<dbReference type="GO" id="GO:0005637">
    <property type="term" value="C:nuclear inner membrane"/>
    <property type="evidence" value="ECO:0007669"/>
    <property type="project" value="UniProtKB-SubCell"/>
</dbReference>